<comment type="caution">
    <text evidence="5">The sequence shown here is derived from an EMBL/GenBank/DDBJ whole genome shotgun (WGS) entry which is preliminary data.</text>
</comment>
<evidence type="ECO:0000259" key="4">
    <source>
        <dbReference type="PROSITE" id="PS50995"/>
    </source>
</evidence>
<dbReference type="Gene3D" id="1.10.10.10">
    <property type="entry name" value="Winged helix-like DNA-binding domain superfamily/Winged helix DNA-binding domain"/>
    <property type="match status" value="1"/>
</dbReference>
<protein>
    <submittedName>
        <fullName evidence="5">MarR family transcriptional regulator</fullName>
    </submittedName>
</protein>
<dbReference type="SUPFAM" id="SSF46785">
    <property type="entry name" value="Winged helix' DNA-binding domain"/>
    <property type="match status" value="1"/>
</dbReference>
<feature type="domain" description="HTH marR-type" evidence="4">
    <location>
        <begin position="1"/>
        <end position="141"/>
    </location>
</feature>
<proteinExistence type="predicted"/>
<dbReference type="InterPro" id="IPR000835">
    <property type="entry name" value="HTH_MarR-typ"/>
</dbReference>
<dbReference type="InterPro" id="IPR039422">
    <property type="entry name" value="MarR/SlyA-like"/>
</dbReference>
<keyword evidence="1" id="KW-0805">Transcription regulation</keyword>
<dbReference type="InterPro" id="IPR023187">
    <property type="entry name" value="Tscrpt_reg_MarR-type_CS"/>
</dbReference>
<dbReference type="PROSITE" id="PS50995">
    <property type="entry name" value="HTH_MARR_2"/>
    <property type="match status" value="1"/>
</dbReference>
<dbReference type="AlphaFoldDB" id="A0AAW9K2A0"/>
<dbReference type="InterPro" id="IPR036388">
    <property type="entry name" value="WH-like_DNA-bd_sf"/>
</dbReference>
<dbReference type="GO" id="GO:0003677">
    <property type="term" value="F:DNA binding"/>
    <property type="evidence" value="ECO:0007669"/>
    <property type="project" value="UniProtKB-KW"/>
</dbReference>
<organism evidence="5 6">
    <name type="scientific">Enterococcus cecorum</name>
    <dbReference type="NCBI Taxonomy" id="44008"/>
    <lineage>
        <taxon>Bacteria</taxon>
        <taxon>Bacillati</taxon>
        <taxon>Bacillota</taxon>
        <taxon>Bacilli</taxon>
        <taxon>Lactobacillales</taxon>
        <taxon>Enterococcaceae</taxon>
        <taxon>Enterococcus</taxon>
    </lineage>
</organism>
<evidence type="ECO:0000256" key="2">
    <source>
        <dbReference type="ARBA" id="ARBA00023125"/>
    </source>
</evidence>
<evidence type="ECO:0000313" key="5">
    <source>
        <dbReference type="EMBL" id="MDZ5598442.1"/>
    </source>
</evidence>
<dbReference type="SMART" id="SM00347">
    <property type="entry name" value="HTH_MARR"/>
    <property type="match status" value="1"/>
</dbReference>
<dbReference type="GO" id="GO:0003700">
    <property type="term" value="F:DNA-binding transcription factor activity"/>
    <property type="evidence" value="ECO:0007669"/>
    <property type="project" value="InterPro"/>
</dbReference>
<accession>A0AAW9K2A0</accession>
<dbReference type="PROSITE" id="PS01117">
    <property type="entry name" value="HTH_MARR_1"/>
    <property type="match status" value="1"/>
</dbReference>
<keyword evidence="3" id="KW-0804">Transcription</keyword>
<dbReference type="GO" id="GO:0006950">
    <property type="term" value="P:response to stress"/>
    <property type="evidence" value="ECO:0007669"/>
    <property type="project" value="TreeGrafter"/>
</dbReference>
<reference evidence="5" key="1">
    <citation type="submission" date="2023-12" db="EMBL/GenBank/DDBJ databases">
        <title>Molecular genomic analyses of Enterococcus cecorum from sepsis oubreaks in broilers.</title>
        <authorList>
            <person name="Rhoads D."/>
            <person name="Alrubaye A."/>
        </authorList>
    </citation>
    <scope>NUCLEOTIDE SEQUENCE</scope>
    <source>
        <strain evidence="5">1755</strain>
    </source>
</reference>
<dbReference type="Pfam" id="PF01047">
    <property type="entry name" value="MarR"/>
    <property type="match status" value="1"/>
</dbReference>
<dbReference type="EMBL" id="JAXOGL010000016">
    <property type="protein sequence ID" value="MDZ5598442.1"/>
    <property type="molecule type" value="Genomic_DNA"/>
</dbReference>
<dbReference type="PRINTS" id="PR00598">
    <property type="entry name" value="HTHMARR"/>
</dbReference>
<dbReference type="PANTHER" id="PTHR33164">
    <property type="entry name" value="TRANSCRIPTIONAL REGULATOR, MARR FAMILY"/>
    <property type="match status" value="1"/>
</dbReference>
<evidence type="ECO:0000256" key="1">
    <source>
        <dbReference type="ARBA" id="ARBA00023015"/>
    </source>
</evidence>
<dbReference type="Proteomes" id="UP001290582">
    <property type="component" value="Unassembled WGS sequence"/>
</dbReference>
<name>A0AAW9K2A0_9ENTE</name>
<keyword evidence="2" id="KW-0238">DNA-binding</keyword>
<evidence type="ECO:0000256" key="3">
    <source>
        <dbReference type="ARBA" id="ARBA00023163"/>
    </source>
</evidence>
<dbReference type="InterPro" id="IPR036390">
    <property type="entry name" value="WH_DNA-bd_sf"/>
</dbReference>
<evidence type="ECO:0000313" key="6">
    <source>
        <dbReference type="Proteomes" id="UP001290582"/>
    </source>
</evidence>
<dbReference type="PANTHER" id="PTHR33164:SF43">
    <property type="entry name" value="HTH-TYPE TRANSCRIPTIONAL REPRESSOR YETL"/>
    <property type="match status" value="1"/>
</dbReference>
<sequence>MEMNWEDSERYISACIAAKKTLQFLPVPPKDLRRQQIYQLKVLHDLMECQDSVKISDIAHRIGTTLPSVTKSMNELEENGYVKKVENLQDKRITNIALTDKGQAIYDQLIYQFHVQNAEVLADIPEEELNTTIETIRKIYQKMDAFNRYKGDEQFV</sequence>
<gene>
    <name evidence="5" type="ORF">U1294_09450</name>
</gene>
<dbReference type="RefSeq" id="WP_243193060.1">
    <property type="nucleotide sequence ID" value="NZ_JAKYKP010000087.1"/>
</dbReference>